<organism evidence="2 3">
    <name type="scientific">Catellatospora coxensis</name>
    <dbReference type="NCBI Taxonomy" id="310354"/>
    <lineage>
        <taxon>Bacteria</taxon>
        <taxon>Bacillati</taxon>
        <taxon>Actinomycetota</taxon>
        <taxon>Actinomycetes</taxon>
        <taxon>Micromonosporales</taxon>
        <taxon>Micromonosporaceae</taxon>
        <taxon>Catellatospora</taxon>
    </lineage>
</organism>
<proteinExistence type="predicted"/>
<reference evidence="2 3" key="1">
    <citation type="submission" date="2021-01" db="EMBL/GenBank/DDBJ databases">
        <title>Whole genome shotgun sequence of Catellatospora coxensis NBRC 107359.</title>
        <authorList>
            <person name="Komaki H."/>
            <person name="Tamura T."/>
        </authorList>
    </citation>
    <scope>NUCLEOTIDE SEQUENCE [LARGE SCALE GENOMIC DNA]</scope>
    <source>
        <strain evidence="2 3">NBRC 107359</strain>
    </source>
</reference>
<evidence type="ECO:0000313" key="3">
    <source>
        <dbReference type="Proteomes" id="UP000630887"/>
    </source>
</evidence>
<protein>
    <recommendedName>
        <fullName evidence="4">Tryptophan-associated transmembrane protein</fullName>
    </recommendedName>
</protein>
<name>A0A8J3L0L5_9ACTN</name>
<feature type="transmembrane region" description="Helical" evidence="1">
    <location>
        <begin position="40"/>
        <end position="58"/>
    </location>
</feature>
<comment type="caution">
    <text evidence="2">The sequence shown here is derived from an EMBL/GenBank/DDBJ whole genome shotgun (WGS) entry which is preliminary data.</text>
</comment>
<feature type="transmembrane region" description="Helical" evidence="1">
    <location>
        <begin position="65"/>
        <end position="83"/>
    </location>
</feature>
<dbReference type="AlphaFoldDB" id="A0A8J3L0L5"/>
<dbReference type="RefSeq" id="WP_203689461.1">
    <property type="nucleotide sequence ID" value="NZ_BAAALC010000006.1"/>
</dbReference>
<sequence length="193" mass="20368">MRHVWSLLAGIVITPLAWFAVAYGQAVMFDAAQIGGTRPLWLGLALFAAVGLLLGLIGSLRVSPAGPLFVALSYLGMTGLLIARPETAKQALPDLVQLGGTLVVPLSPVSTGVLGLIGAMLLIAVASLQRWRSWPRPDTASEQTWPDMLAPNAADRNENTLADRDTFNGFADLRTPADASVIDAPSWSAPTKV</sequence>
<keyword evidence="1" id="KW-0812">Transmembrane</keyword>
<gene>
    <name evidence="2" type="ORF">Cco03nite_12300</name>
</gene>
<keyword evidence="1" id="KW-0472">Membrane</keyword>
<evidence type="ECO:0000256" key="1">
    <source>
        <dbReference type="SAM" id="Phobius"/>
    </source>
</evidence>
<keyword evidence="1" id="KW-1133">Transmembrane helix</keyword>
<dbReference type="Proteomes" id="UP000630887">
    <property type="component" value="Unassembled WGS sequence"/>
</dbReference>
<keyword evidence="3" id="KW-1185">Reference proteome</keyword>
<feature type="transmembrane region" description="Helical" evidence="1">
    <location>
        <begin position="103"/>
        <end position="126"/>
    </location>
</feature>
<evidence type="ECO:0008006" key="4">
    <source>
        <dbReference type="Google" id="ProtNLM"/>
    </source>
</evidence>
<evidence type="ECO:0000313" key="2">
    <source>
        <dbReference type="EMBL" id="GIG04530.1"/>
    </source>
</evidence>
<accession>A0A8J3L0L5</accession>
<dbReference type="EMBL" id="BONI01000007">
    <property type="protein sequence ID" value="GIG04530.1"/>
    <property type="molecule type" value="Genomic_DNA"/>
</dbReference>